<dbReference type="Pfam" id="PF13817">
    <property type="entry name" value="DDE_Tnp_IS66_C"/>
    <property type="match status" value="1"/>
</dbReference>
<proteinExistence type="predicted"/>
<evidence type="ECO:0000259" key="4">
    <source>
        <dbReference type="Pfam" id="PF13007"/>
    </source>
</evidence>
<reference evidence="6" key="1">
    <citation type="submission" date="2020-09" db="EMBL/GenBank/DDBJ databases">
        <authorList>
            <person name="Yoon J.-W."/>
        </authorList>
    </citation>
    <scope>NUCLEOTIDE SEQUENCE</scope>
    <source>
        <strain evidence="6">KMU-158</strain>
    </source>
</reference>
<feature type="domain" description="Transposase TnpC homeodomain" evidence="4">
    <location>
        <begin position="30"/>
        <end position="106"/>
    </location>
</feature>
<sequence length="517" mass="56950">MTAPLTQSLPDDIDALKALLLKKEQRIDLLEEQIRLLKQKRFGASSEKSDQQVELFDEAELGDAEVQLAPQEDEPVAVATAPTAVSAPKAKRGRKPLPADLPRVRIEHDLPDADKVCTCGCLRECIGEETSEQLDIIPAKVQVLVNVRKKYACKQCEGSVSTAPLPPQPIPKSNASPGLLAHIAIAKYQDALPLYRQEAILGRSGIDLPRNTLALWMVKAGQLIQPLINLLQDRLLSYPVLQCDETTVQVLKEPGKDPESTSYMWVRVGGPPTQAIRLYHYADSRRGEVARQLLTGYQGYVQTDDYAGYNGACAQTGIIQLGCWAHARRKFVEAQKAAGKQKKAGKADVAVSMIAKLYAIEKRVESMAPEARHALRQQESLPQLQAIRAWLDKTLHTTLPKGLLGKALGYLDKNWDKLTIYTEDGRLSIDNNRAENAIRPFVVGRKNWLFSASVAGAAASANLYSLIETAKANGLEPYTYLRRVFTELPSAQSLDDIEALLPWQAPEAHDNLVKAAS</sequence>
<dbReference type="InterPro" id="IPR039552">
    <property type="entry name" value="IS66_C"/>
</dbReference>
<dbReference type="PANTHER" id="PTHR33678:SF1">
    <property type="entry name" value="BLL1576 PROTEIN"/>
    <property type="match status" value="1"/>
</dbReference>
<feature type="domain" description="Transposase IS66 C-terminal" evidence="5">
    <location>
        <begin position="465"/>
        <end position="503"/>
    </location>
</feature>
<keyword evidence="1" id="KW-0175">Coiled coil</keyword>
<dbReference type="Proteomes" id="UP000610558">
    <property type="component" value="Unassembled WGS sequence"/>
</dbReference>
<feature type="domain" description="Transposase IS66 zinc-finger binding" evidence="3">
    <location>
        <begin position="114"/>
        <end position="157"/>
    </location>
</feature>
<evidence type="ECO:0000313" key="7">
    <source>
        <dbReference type="Proteomes" id="UP000610558"/>
    </source>
</evidence>
<evidence type="ECO:0000259" key="3">
    <source>
        <dbReference type="Pfam" id="PF13005"/>
    </source>
</evidence>
<dbReference type="PANTHER" id="PTHR33678">
    <property type="entry name" value="BLL1576 PROTEIN"/>
    <property type="match status" value="1"/>
</dbReference>
<dbReference type="InterPro" id="IPR052344">
    <property type="entry name" value="Transposase-related"/>
</dbReference>
<dbReference type="InterPro" id="IPR004291">
    <property type="entry name" value="Transposase_IS66_central"/>
</dbReference>
<dbReference type="Pfam" id="PF13005">
    <property type="entry name" value="zf-IS66"/>
    <property type="match status" value="1"/>
</dbReference>
<dbReference type="InterPro" id="IPR024463">
    <property type="entry name" value="Transposase_TnpC_homeodom"/>
</dbReference>
<dbReference type="InterPro" id="IPR024474">
    <property type="entry name" value="Znf_dom_IS66"/>
</dbReference>
<evidence type="ECO:0000256" key="1">
    <source>
        <dbReference type="SAM" id="Coils"/>
    </source>
</evidence>
<feature type="domain" description="Transposase IS66 central" evidence="2">
    <location>
        <begin position="172"/>
        <end position="458"/>
    </location>
</feature>
<name>A0A927C5L1_9GAMM</name>
<dbReference type="NCBIfam" id="NF033517">
    <property type="entry name" value="transpos_IS66"/>
    <property type="match status" value="1"/>
</dbReference>
<keyword evidence="7" id="KW-1185">Reference proteome</keyword>
<dbReference type="Pfam" id="PF03050">
    <property type="entry name" value="DDE_Tnp_IS66"/>
    <property type="match status" value="1"/>
</dbReference>
<gene>
    <name evidence="6" type="ORF">IB286_15265</name>
</gene>
<evidence type="ECO:0000259" key="2">
    <source>
        <dbReference type="Pfam" id="PF03050"/>
    </source>
</evidence>
<dbReference type="Pfam" id="PF13007">
    <property type="entry name" value="LZ_Tnp_IS66"/>
    <property type="match status" value="1"/>
</dbReference>
<evidence type="ECO:0000313" key="6">
    <source>
        <dbReference type="EMBL" id="MBD2860352.1"/>
    </source>
</evidence>
<accession>A0A927C5L1</accession>
<dbReference type="AlphaFoldDB" id="A0A927C5L1"/>
<organism evidence="6 7">
    <name type="scientific">Spongiibacter pelagi</name>
    <dbReference type="NCBI Taxonomy" id="2760804"/>
    <lineage>
        <taxon>Bacteria</taxon>
        <taxon>Pseudomonadati</taxon>
        <taxon>Pseudomonadota</taxon>
        <taxon>Gammaproteobacteria</taxon>
        <taxon>Cellvibrionales</taxon>
        <taxon>Spongiibacteraceae</taxon>
        <taxon>Spongiibacter</taxon>
    </lineage>
</organism>
<feature type="coiled-coil region" evidence="1">
    <location>
        <begin position="13"/>
        <end position="40"/>
    </location>
</feature>
<dbReference type="RefSeq" id="WP_008250665.1">
    <property type="nucleotide sequence ID" value="NZ_JACXLD010000036.1"/>
</dbReference>
<evidence type="ECO:0000259" key="5">
    <source>
        <dbReference type="Pfam" id="PF13817"/>
    </source>
</evidence>
<protein>
    <submittedName>
        <fullName evidence="6">IS66 family transposase</fullName>
    </submittedName>
</protein>
<dbReference type="EMBL" id="JACXLD010000036">
    <property type="protein sequence ID" value="MBD2860352.1"/>
    <property type="molecule type" value="Genomic_DNA"/>
</dbReference>
<comment type="caution">
    <text evidence="6">The sequence shown here is derived from an EMBL/GenBank/DDBJ whole genome shotgun (WGS) entry which is preliminary data.</text>
</comment>